<dbReference type="AlphaFoldDB" id="A0A559K0H8"/>
<keyword evidence="1" id="KW-0472">Membrane</keyword>
<gene>
    <name evidence="2" type="ORF">FPZ49_29315</name>
</gene>
<protein>
    <submittedName>
        <fullName evidence="2">DUF4260 family protein</fullName>
    </submittedName>
</protein>
<dbReference type="InterPro" id="IPR025356">
    <property type="entry name" value="DUF4260"/>
</dbReference>
<accession>A0A559K0H8</accession>
<reference evidence="2 3" key="1">
    <citation type="submission" date="2019-07" db="EMBL/GenBank/DDBJ databases">
        <authorList>
            <person name="Kim J."/>
        </authorList>
    </citation>
    <scope>NUCLEOTIDE SEQUENCE [LARGE SCALE GENOMIC DNA]</scope>
    <source>
        <strain evidence="2 3">JC52</strain>
    </source>
</reference>
<evidence type="ECO:0000313" key="2">
    <source>
        <dbReference type="EMBL" id="TVY05587.1"/>
    </source>
</evidence>
<evidence type="ECO:0000313" key="3">
    <source>
        <dbReference type="Proteomes" id="UP000317036"/>
    </source>
</evidence>
<dbReference type="Pfam" id="PF14079">
    <property type="entry name" value="DUF4260"/>
    <property type="match status" value="1"/>
</dbReference>
<feature type="transmembrane region" description="Helical" evidence="1">
    <location>
        <begin position="21"/>
        <end position="38"/>
    </location>
</feature>
<keyword evidence="3" id="KW-1185">Reference proteome</keyword>
<proteinExistence type="predicted"/>
<feature type="transmembrane region" description="Helical" evidence="1">
    <location>
        <begin position="74"/>
        <end position="91"/>
    </location>
</feature>
<keyword evidence="1" id="KW-1133">Transmembrane helix</keyword>
<dbReference type="EMBL" id="VNJI01000055">
    <property type="protein sequence ID" value="TVY05587.1"/>
    <property type="molecule type" value="Genomic_DNA"/>
</dbReference>
<name>A0A559K0H8_9BACL</name>
<organism evidence="2 3">
    <name type="scientific">Paenibacillus cremeus</name>
    <dbReference type="NCBI Taxonomy" id="2163881"/>
    <lineage>
        <taxon>Bacteria</taxon>
        <taxon>Bacillati</taxon>
        <taxon>Bacillota</taxon>
        <taxon>Bacilli</taxon>
        <taxon>Bacillales</taxon>
        <taxon>Paenibacillaceae</taxon>
        <taxon>Paenibacillus</taxon>
    </lineage>
</organism>
<sequence length="131" mass="15200">MEPIHRSKSTPKWGDELVKSFLRLEGLFVFIACLYAYYRLDYGWLWFIVLFLFPDLSMIGYIKGNVAGARVYNVFHTYLTSGVFISLGVILDQTIFLQIGLIWTAHIGIDRMAEYGLKYTSDFKATHINRM</sequence>
<comment type="caution">
    <text evidence="2">The sequence shown here is derived from an EMBL/GenBank/DDBJ whole genome shotgun (WGS) entry which is preliminary data.</text>
</comment>
<evidence type="ECO:0000256" key="1">
    <source>
        <dbReference type="SAM" id="Phobius"/>
    </source>
</evidence>
<feature type="transmembrane region" description="Helical" evidence="1">
    <location>
        <begin position="44"/>
        <end position="62"/>
    </location>
</feature>
<keyword evidence="1" id="KW-0812">Transmembrane</keyword>
<dbReference type="OrthoDB" id="9813911at2"/>
<dbReference type="RefSeq" id="WP_144853897.1">
    <property type="nucleotide sequence ID" value="NZ_VNJI01000055.1"/>
</dbReference>
<dbReference type="Proteomes" id="UP000317036">
    <property type="component" value="Unassembled WGS sequence"/>
</dbReference>